<protein>
    <recommendedName>
        <fullName evidence="2">E2 ubiquitin-conjugating enzyme</fullName>
        <ecNumber evidence="2">2.3.2.23</ecNumber>
    </recommendedName>
    <alternativeName>
        <fullName evidence="10">E2 ubiquitin-conjugating enzyme 7</fullName>
    </alternativeName>
    <alternativeName>
        <fullName evidence="9">Ubiquitin carrier protein</fullName>
    </alternativeName>
    <alternativeName>
        <fullName evidence="8">Ubiquitin-protein ligase</fullName>
    </alternativeName>
</protein>
<dbReference type="FunFam" id="3.10.110.10:FF:000008">
    <property type="entry name" value="Ubiquitin-conjugating enzyme E2 G2"/>
    <property type="match status" value="1"/>
</dbReference>
<dbReference type="GO" id="GO:0061631">
    <property type="term" value="F:ubiquitin conjugating enzyme activity"/>
    <property type="evidence" value="ECO:0007669"/>
    <property type="project" value="UniProtKB-EC"/>
</dbReference>
<dbReference type="AlphaFoldDB" id="A0A1B2JEE9"/>
<dbReference type="GO" id="GO:0005524">
    <property type="term" value="F:ATP binding"/>
    <property type="evidence" value="ECO:0007669"/>
    <property type="project" value="UniProtKB-KW"/>
</dbReference>
<dbReference type="EC" id="2.3.2.23" evidence="2"/>
<keyword evidence="5" id="KW-0833">Ubl conjugation pathway</keyword>
<dbReference type="EMBL" id="CP014586">
    <property type="protein sequence ID" value="ANZ76430.1"/>
    <property type="molecule type" value="Genomic_DNA"/>
</dbReference>
<keyword evidence="4" id="KW-0547">Nucleotide-binding</keyword>
<comment type="catalytic activity">
    <reaction evidence="1">
        <text>S-ubiquitinyl-[E1 ubiquitin-activating enzyme]-L-cysteine + [E2 ubiquitin-conjugating enzyme]-L-cysteine = [E1 ubiquitin-activating enzyme]-L-cysteine + S-ubiquitinyl-[E2 ubiquitin-conjugating enzyme]-L-cysteine.</text>
        <dbReference type="EC" id="2.3.2.23"/>
    </reaction>
</comment>
<evidence type="ECO:0000256" key="5">
    <source>
        <dbReference type="ARBA" id="ARBA00022786"/>
    </source>
</evidence>
<sequence>MPPKSTAQRRLFKEYQQLSRDAPEGIIAGPLDEDDLFHWECLIEGPKDTPYENGVFSAQLTFPKDYPLSPPKLKFDPPLIHPNIYADGTVCISILHPPGNDPLLYERPEERWSPVQSVEKILLSVASMLAEPNVESGANIDVCKIWRDDRPKFDAMVREQVRRSVGL</sequence>
<keyword evidence="6" id="KW-0067">ATP-binding</keyword>
<dbReference type="InterPro" id="IPR016135">
    <property type="entry name" value="UBQ-conjugating_enzyme/RWD"/>
</dbReference>
<evidence type="ECO:0000256" key="6">
    <source>
        <dbReference type="ARBA" id="ARBA00022840"/>
    </source>
</evidence>
<organism evidence="12 13">
    <name type="scientific">Komagataella pastoris</name>
    <name type="common">Yeast</name>
    <name type="synonym">Pichia pastoris</name>
    <dbReference type="NCBI Taxonomy" id="4922"/>
    <lineage>
        <taxon>Eukaryota</taxon>
        <taxon>Fungi</taxon>
        <taxon>Dikarya</taxon>
        <taxon>Ascomycota</taxon>
        <taxon>Saccharomycotina</taxon>
        <taxon>Pichiomycetes</taxon>
        <taxon>Pichiales</taxon>
        <taxon>Pichiaceae</taxon>
        <taxon>Komagataella</taxon>
    </lineage>
</organism>
<evidence type="ECO:0000256" key="3">
    <source>
        <dbReference type="ARBA" id="ARBA00022679"/>
    </source>
</evidence>
<dbReference type="SUPFAM" id="SSF54495">
    <property type="entry name" value="UBC-like"/>
    <property type="match status" value="1"/>
</dbReference>
<proteinExistence type="predicted"/>
<dbReference type="Proteomes" id="UP000094565">
    <property type="component" value="Chromosome 3"/>
</dbReference>
<evidence type="ECO:0000256" key="8">
    <source>
        <dbReference type="ARBA" id="ARBA00030012"/>
    </source>
</evidence>
<dbReference type="Pfam" id="PF00179">
    <property type="entry name" value="UQ_con"/>
    <property type="match status" value="1"/>
</dbReference>
<dbReference type="PROSITE" id="PS50127">
    <property type="entry name" value="UBC_2"/>
    <property type="match status" value="1"/>
</dbReference>
<evidence type="ECO:0000256" key="10">
    <source>
        <dbReference type="ARBA" id="ARBA00077195"/>
    </source>
</evidence>
<evidence type="ECO:0000313" key="12">
    <source>
        <dbReference type="EMBL" id="ANZ76430.1"/>
    </source>
</evidence>
<dbReference type="OrthoDB" id="19692at2759"/>
<gene>
    <name evidence="12" type="primary">UBC7</name>
    <name evidence="12" type="ORF">ATY40_BA7503585</name>
</gene>
<dbReference type="Gene3D" id="3.10.110.10">
    <property type="entry name" value="Ubiquitin Conjugating Enzyme"/>
    <property type="match status" value="1"/>
</dbReference>
<accession>A0A1B2JEE9</accession>
<evidence type="ECO:0000259" key="11">
    <source>
        <dbReference type="PROSITE" id="PS50127"/>
    </source>
</evidence>
<evidence type="ECO:0000256" key="4">
    <source>
        <dbReference type="ARBA" id="ARBA00022741"/>
    </source>
</evidence>
<reference evidence="12 13" key="1">
    <citation type="submission" date="2016-02" db="EMBL/GenBank/DDBJ databases">
        <title>Comparative genomic and transcriptomic foundation for Pichia pastoris.</title>
        <authorList>
            <person name="Love K.R."/>
            <person name="Shah K.A."/>
            <person name="Whittaker C.A."/>
            <person name="Wu J."/>
            <person name="Bartlett M.C."/>
            <person name="Ma D."/>
            <person name="Leeson R.L."/>
            <person name="Priest M."/>
            <person name="Young S.K."/>
            <person name="Love J.C."/>
        </authorList>
    </citation>
    <scope>NUCLEOTIDE SEQUENCE [LARGE SCALE GENOMIC DNA]</scope>
    <source>
        <strain evidence="12 13">ATCC 28485</strain>
    </source>
</reference>
<dbReference type="SMART" id="SM00212">
    <property type="entry name" value="UBCc"/>
    <property type="match status" value="1"/>
</dbReference>
<keyword evidence="13" id="KW-1185">Reference proteome</keyword>
<dbReference type="GO" id="GO:0036503">
    <property type="term" value="P:ERAD pathway"/>
    <property type="evidence" value="ECO:0007669"/>
    <property type="project" value="UniProtKB-ARBA"/>
</dbReference>
<keyword evidence="3" id="KW-0808">Transferase</keyword>
<evidence type="ECO:0000256" key="9">
    <source>
        <dbReference type="ARBA" id="ARBA00031729"/>
    </source>
</evidence>
<evidence type="ECO:0000256" key="7">
    <source>
        <dbReference type="ARBA" id="ARBA00022966"/>
    </source>
</evidence>
<evidence type="ECO:0000313" key="13">
    <source>
        <dbReference type="Proteomes" id="UP000094565"/>
    </source>
</evidence>
<dbReference type="PANTHER" id="PTHR24067">
    <property type="entry name" value="UBIQUITIN-CONJUGATING ENZYME E2"/>
    <property type="match status" value="1"/>
</dbReference>
<evidence type="ECO:0000256" key="2">
    <source>
        <dbReference type="ARBA" id="ARBA00012486"/>
    </source>
</evidence>
<dbReference type="CDD" id="cd23796">
    <property type="entry name" value="UBCc_UBE2G2"/>
    <property type="match status" value="1"/>
</dbReference>
<evidence type="ECO:0000256" key="1">
    <source>
        <dbReference type="ARBA" id="ARBA00000485"/>
    </source>
</evidence>
<dbReference type="InterPro" id="IPR000608">
    <property type="entry name" value="UBC"/>
</dbReference>
<keyword evidence="7" id="KW-0882">Thioester bond</keyword>
<name>A0A1B2JEE9_PICPA</name>
<feature type="domain" description="UBC core" evidence="11">
    <location>
        <begin position="6"/>
        <end position="166"/>
    </location>
</feature>
<dbReference type="InterPro" id="IPR050113">
    <property type="entry name" value="Ub_conjugating_enzyme"/>
</dbReference>